<organism evidence="2 3">
    <name type="scientific">Bittarella massiliensis</name>
    <name type="common">ex Durand et al. 2017</name>
    <dbReference type="NCBI Taxonomy" id="1720313"/>
    <lineage>
        <taxon>Bacteria</taxon>
        <taxon>Bacillati</taxon>
        <taxon>Bacillota</taxon>
        <taxon>Clostridia</taxon>
        <taxon>Eubacteriales</taxon>
        <taxon>Oscillospiraceae</taxon>
        <taxon>Bittarella (ex Durand et al. 2017)</taxon>
    </lineage>
</organism>
<evidence type="ECO:0000313" key="2">
    <source>
        <dbReference type="EMBL" id="MZL70315.1"/>
    </source>
</evidence>
<sequence length="58" mass="5831">MSALRRLTRLLAALAGAAGLVLGIWALLSARVSAGGLLLCALACGVMLAPNLALMGRK</sequence>
<dbReference type="Proteomes" id="UP000474718">
    <property type="component" value="Unassembled WGS sequence"/>
</dbReference>
<name>A0ABW9WWZ4_9FIRM</name>
<proteinExistence type="predicted"/>
<comment type="caution">
    <text evidence="2">The sequence shown here is derived from an EMBL/GenBank/DDBJ whole genome shotgun (WGS) entry which is preliminary data.</text>
</comment>
<keyword evidence="1" id="KW-1133">Transmembrane helix</keyword>
<feature type="transmembrane region" description="Helical" evidence="1">
    <location>
        <begin position="7"/>
        <end position="28"/>
    </location>
</feature>
<dbReference type="EMBL" id="WWVX01000008">
    <property type="protein sequence ID" value="MZL70315.1"/>
    <property type="molecule type" value="Genomic_DNA"/>
</dbReference>
<evidence type="ECO:0000313" key="3">
    <source>
        <dbReference type="Proteomes" id="UP000474718"/>
    </source>
</evidence>
<dbReference type="RefSeq" id="WP_021660682.1">
    <property type="nucleotide sequence ID" value="NZ_FQVY01000002.1"/>
</dbReference>
<keyword evidence="1" id="KW-0472">Membrane</keyword>
<gene>
    <name evidence="2" type="ORF">GT747_11180</name>
</gene>
<evidence type="ECO:0000256" key="1">
    <source>
        <dbReference type="SAM" id="Phobius"/>
    </source>
</evidence>
<protein>
    <submittedName>
        <fullName evidence="2">Uncharacterized protein</fullName>
    </submittedName>
</protein>
<feature type="transmembrane region" description="Helical" evidence="1">
    <location>
        <begin position="34"/>
        <end position="54"/>
    </location>
</feature>
<accession>A0ABW9WWZ4</accession>
<reference evidence="2 3" key="1">
    <citation type="journal article" date="2019" name="Nat. Med.">
        <title>A library of human gut bacterial isolates paired with longitudinal multiomics data enables mechanistic microbiome research.</title>
        <authorList>
            <person name="Poyet M."/>
            <person name="Groussin M."/>
            <person name="Gibbons S.M."/>
            <person name="Avila-Pacheco J."/>
            <person name="Jiang X."/>
            <person name="Kearney S.M."/>
            <person name="Perrotta A.R."/>
            <person name="Berdy B."/>
            <person name="Zhao S."/>
            <person name="Lieberman T.D."/>
            <person name="Swanson P.K."/>
            <person name="Smith M."/>
            <person name="Roesemann S."/>
            <person name="Alexander J.E."/>
            <person name="Rich S.A."/>
            <person name="Livny J."/>
            <person name="Vlamakis H."/>
            <person name="Clish C."/>
            <person name="Bullock K."/>
            <person name="Deik A."/>
            <person name="Scott J."/>
            <person name="Pierce K.A."/>
            <person name="Xavier R.J."/>
            <person name="Alm E.J."/>
        </authorList>
    </citation>
    <scope>NUCLEOTIDE SEQUENCE [LARGE SCALE GENOMIC DNA]</scope>
    <source>
        <strain evidence="2 3">BIOML-A2</strain>
    </source>
</reference>
<keyword evidence="1" id="KW-0812">Transmembrane</keyword>
<keyword evidence="3" id="KW-1185">Reference proteome</keyword>